<dbReference type="PROSITE" id="PS00139">
    <property type="entry name" value="THIOL_PROTEASE_CYS"/>
    <property type="match status" value="1"/>
</dbReference>
<evidence type="ECO:0000313" key="11">
    <source>
        <dbReference type="EMBL" id="KAF6034179.1"/>
    </source>
</evidence>
<evidence type="ECO:0000256" key="5">
    <source>
        <dbReference type="ARBA" id="ARBA00023145"/>
    </source>
</evidence>
<feature type="domain" description="Cathepsin propeptide inhibitor" evidence="9">
    <location>
        <begin position="65"/>
        <end position="122"/>
    </location>
</feature>
<reference evidence="10 12" key="1">
    <citation type="submission" date="2019-09" db="EMBL/GenBank/DDBJ databases">
        <authorList>
            <person name="Raiko M."/>
            <person name="Komissarov A."/>
            <person name="Rhodes A."/>
            <person name="Kliver S."/>
            <person name="Lim-Fong G."/>
            <person name="Kwan J."/>
            <person name="O'Brien S.J."/>
            <person name="Lopez J.V."/>
        </authorList>
    </citation>
    <scope>NUCLEOTIDE SEQUENCE [LARGE SCALE GENOMIC DNA]</scope>
    <source>
        <strain evidence="10">Kwan_BN1</strain>
    </source>
</reference>
<proteinExistence type="inferred from homology"/>
<dbReference type="InterPro" id="IPR039417">
    <property type="entry name" value="Peptidase_C1A_papain-like"/>
</dbReference>
<dbReference type="Gene3D" id="3.90.70.10">
    <property type="entry name" value="Cysteine proteinases"/>
    <property type="match status" value="1"/>
</dbReference>
<evidence type="ECO:0000256" key="4">
    <source>
        <dbReference type="ARBA" id="ARBA00022807"/>
    </source>
</evidence>
<evidence type="ECO:0000256" key="3">
    <source>
        <dbReference type="ARBA" id="ARBA00022801"/>
    </source>
</evidence>
<organism evidence="10 12">
    <name type="scientific">Bugula neritina</name>
    <name type="common">Brown bryozoan</name>
    <name type="synonym">Sertularia neritina</name>
    <dbReference type="NCBI Taxonomy" id="10212"/>
    <lineage>
        <taxon>Eukaryota</taxon>
        <taxon>Metazoa</taxon>
        <taxon>Spiralia</taxon>
        <taxon>Lophotrochozoa</taxon>
        <taxon>Bryozoa</taxon>
        <taxon>Gymnolaemata</taxon>
        <taxon>Cheilostomatida</taxon>
        <taxon>Flustrina</taxon>
        <taxon>Buguloidea</taxon>
        <taxon>Bugulidae</taxon>
        <taxon>Bugula</taxon>
    </lineage>
</organism>
<dbReference type="AlphaFoldDB" id="A0A7J7J5J8"/>
<protein>
    <submittedName>
        <fullName evidence="10">CTSF</fullName>
    </submittedName>
</protein>
<dbReference type="InterPro" id="IPR013128">
    <property type="entry name" value="Peptidase_C1A"/>
</dbReference>
<comment type="caution">
    <text evidence="10">The sequence shown here is derived from an EMBL/GenBank/DDBJ whole genome shotgun (WGS) entry which is preliminary data.</text>
</comment>
<dbReference type="OrthoDB" id="387093at2759"/>
<accession>A0A7J7J5J8</accession>
<evidence type="ECO:0000256" key="2">
    <source>
        <dbReference type="ARBA" id="ARBA00022670"/>
    </source>
</evidence>
<dbReference type="EMBL" id="VXIV02001136">
    <property type="protein sequence ID" value="KAF6034179.1"/>
    <property type="molecule type" value="Genomic_DNA"/>
</dbReference>
<feature type="chain" id="PRO_5036205931" evidence="7">
    <location>
        <begin position="18"/>
        <end position="290"/>
    </location>
</feature>
<dbReference type="Pfam" id="PF00112">
    <property type="entry name" value="Peptidase_C1"/>
    <property type="match status" value="1"/>
</dbReference>
<keyword evidence="6" id="KW-1015">Disulfide bond</keyword>
<dbReference type="InterPro" id="IPR000668">
    <property type="entry name" value="Peptidase_C1A_C"/>
</dbReference>
<gene>
    <name evidence="11" type="ORF">EB796_007514</name>
    <name evidence="10" type="ORF">EB796_020204</name>
</gene>
<evidence type="ECO:0000313" key="12">
    <source>
        <dbReference type="Proteomes" id="UP000593567"/>
    </source>
</evidence>
<keyword evidence="5" id="KW-0865">Zymogen</keyword>
<evidence type="ECO:0000313" key="10">
    <source>
        <dbReference type="EMBL" id="KAF6021489.1"/>
    </source>
</evidence>
<dbReference type="InterPro" id="IPR013201">
    <property type="entry name" value="Prot_inhib_I29"/>
</dbReference>
<evidence type="ECO:0000256" key="6">
    <source>
        <dbReference type="ARBA" id="ARBA00023157"/>
    </source>
</evidence>
<keyword evidence="7" id="KW-0732">Signal</keyword>
<reference evidence="10 12" key="2">
    <citation type="submission" date="2020-06" db="EMBL/GenBank/DDBJ databases">
        <title>Draft genome of Bugula neritina, a colonial animal packing powerful symbionts and potential medicines.</title>
        <authorList>
            <person name="Rayko M."/>
        </authorList>
    </citation>
    <scope>NUCLEOTIDE SEQUENCE [LARGE SCALE GENOMIC DNA]</scope>
    <source>
        <strain evidence="10">Kwan_BN1</strain>
    </source>
</reference>
<dbReference type="SMART" id="SM00848">
    <property type="entry name" value="Inhibitor_I29"/>
    <property type="match status" value="1"/>
</dbReference>
<dbReference type="GO" id="GO:0008234">
    <property type="term" value="F:cysteine-type peptidase activity"/>
    <property type="evidence" value="ECO:0007669"/>
    <property type="project" value="UniProtKB-KW"/>
</dbReference>
<dbReference type="InterPro" id="IPR038765">
    <property type="entry name" value="Papain-like_cys_pep_sf"/>
</dbReference>
<dbReference type="InterPro" id="IPR000169">
    <property type="entry name" value="Pept_cys_AS"/>
</dbReference>
<dbReference type="SMART" id="SM00645">
    <property type="entry name" value="Pept_C1"/>
    <property type="match status" value="1"/>
</dbReference>
<dbReference type="Pfam" id="PF08246">
    <property type="entry name" value="Inhibitor_I29"/>
    <property type="match status" value="1"/>
</dbReference>
<feature type="signal peptide" evidence="7">
    <location>
        <begin position="1"/>
        <end position="17"/>
    </location>
</feature>
<evidence type="ECO:0000259" key="9">
    <source>
        <dbReference type="SMART" id="SM00848"/>
    </source>
</evidence>
<dbReference type="SUPFAM" id="SSF54001">
    <property type="entry name" value="Cysteine proteinases"/>
    <property type="match status" value="1"/>
</dbReference>
<keyword evidence="12" id="KW-1185">Reference proteome</keyword>
<evidence type="ECO:0000256" key="7">
    <source>
        <dbReference type="SAM" id="SignalP"/>
    </source>
</evidence>
<evidence type="ECO:0000256" key="1">
    <source>
        <dbReference type="ARBA" id="ARBA00008455"/>
    </source>
</evidence>
<name>A0A7J7J5J8_BUGNE</name>
<dbReference type="Gene3D" id="1.10.287.2250">
    <property type="match status" value="1"/>
</dbReference>
<dbReference type="CDD" id="cd02248">
    <property type="entry name" value="Peptidase_C1A"/>
    <property type="match status" value="1"/>
</dbReference>
<keyword evidence="4" id="KW-0788">Thiol protease</keyword>
<dbReference type="Proteomes" id="UP000593567">
    <property type="component" value="Unassembled WGS sequence"/>
</dbReference>
<feature type="domain" description="Peptidase C1A papain C-terminal" evidence="8">
    <location>
        <begin position="148"/>
        <end position="290"/>
    </location>
</feature>
<dbReference type="EMBL" id="VXIV02003022">
    <property type="protein sequence ID" value="KAF6021489.1"/>
    <property type="molecule type" value="Genomic_DNA"/>
</dbReference>
<comment type="similarity">
    <text evidence="1">Belongs to the peptidase C1 family.</text>
</comment>
<dbReference type="PANTHER" id="PTHR12411">
    <property type="entry name" value="CYSTEINE PROTEASE FAMILY C1-RELATED"/>
    <property type="match status" value="1"/>
</dbReference>
<keyword evidence="2" id="KW-0645">Protease</keyword>
<sequence>MKLIVILAFCLATAVYGKGLGDTLKVFQGIGPVIAGGQEAQAKVEEEAKQQLLGEDDYENYAGLWAEFKYTHSKSYSSLEEEVERYEIFQANMVRAKVLQTEEQGTATYGPSVYADMSEEEFRVHLMDPKFFAKGHNLRYDAIPSDPAPESFDWREKGAVTEVKNQGQCGSCWAFSTTGNIEGQWFIKKNQLVSLSEQELVSCDKVDQGCEGGLPSDAYKQIIKLGGLEAEKDYPYDGVDERCQMKTNPVVYINDSVAISKDEGEMASWLAQNGPISIGINAAVMQVGVT</sequence>
<keyword evidence="3" id="KW-0378">Hydrolase</keyword>
<evidence type="ECO:0000259" key="8">
    <source>
        <dbReference type="SMART" id="SM00645"/>
    </source>
</evidence>
<dbReference type="GO" id="GO:0006508">
    <property type="term" value="P:proteolysis"/>
    <property type="evidence" value="ECO:0007669"/>
    <property type="project" value="UniProtKB-KW"/>
</dbReference>